<feature type="region of interest" description="Disordered" evidence="2">
    <location>
        <begin position="281"/>
        <end position="312"/>
    </location>
</feature>
<keyword evidence="6" id="KW-1185">Reference proteome</keyword>
<organism evidence="4 5">
    <name type="scientific">Volvox reticuliferus</name>
    <dbReference type="NCBI Taxonomy" id="1737510"/>
    <lineage>
        <taxon>Eukaryota</taxon>
        <taxon>Viridiplantae</taxon>
        <taxon>Chlorophyta</taxon>
        <taxon>core chlorophytes</taxon>
        <taxon>Chlorophyceae</taxon>
        <taxon>CS clade</taxon>
        <taxon>Chlamydomonadales</taxon>
        <taxon>Volvocaceae</taxon>
        <taxon>Volvox</taxon>
    </lineage>
</organism>
<evidence type="ECO:0000256" key="1">
    <source>
        <dbReference type="SAM" id="Coils"/>
    </source>
</evidence>
<evidence type="ECO:0000313" key="3">
    <source>
        <dbReference type="EMBL" id="GIL78719.1"/>
    </source>
</evidence>
<gene>
    <name evidence="3" type="ORF">Vretifemale_8126</name>
    <name evidence="4" type="ORF">Vretimale_377</name>
</gene>
<reference evidence="4" key="1">
    <citation type="journal article" date="2021" name="Proc. Natl. Acad. Sci. U.S.A.">
        <title>Three genomes in the algal genus Volvox reveal the fate of a haploid sex-determining region after a transition to homothallism.</title>
        <authorList>
            <person name="Yamamoto K."/>
            <person name="Hamaji T."/>
            <person name="Kawai-Toyooka H."/>
            <person name="Matsuzaki R."/>
            <person name="Takahashi F."/>
            <person name="Nishimura Y."/>
            <person name="Kawachi M."/>
            <person name="Noguchi H."/>
            <person name="Minakuchi Y."/>
            <person name="Umen J.G."/>
            <person name="Toyoda A."/>
            <person name="Nozaki H."/>
        </authorList>
    </citation>
    <scope>NUCLEOTIDE SEQUENCE</scope>
    <source>
        <strain evidence="4">NIES-3785</strain>
        <strain evidence="3">NIES-3786</strain>
    </source>
</reference>
<sequence>MAKQQDRKSNRSAKHLGELGPLFLTQQELCEYFKLIESHYIGPEVDVILDILSQEAEEVLGSFFRGFLVKMFSRILDAFVLVPIYNVRPVGDNGQLQVEVRMHKRDGSIVQIWCCSKDLWPTHSPFQARASKNLHDTLHSGDLQYVVAMTEMHGYQYLFPINPRTTRLRKVLLRRLAELSELRRKEATCAELSKQADAVMEKLDLADRDLQLINVGGQFRVPGEAEKDAVWARKDELETEHKRLIEAIYNVGYDDRDIQANLRQIEHLVLNMKKLLQEGNQQAQAAARRSPRGCRPSSILFRPQDPQRQVGLPGAAGLRESETNSPIGGCDSLHAAKRPRLQAAEGDQAVQEGSSALSTQLQLQYLQAQADLLMLLCCNKVISHDGTEDWGKLDREAHSRASQLECYCQDLEAQLRAKGQAVPDQVQVARHYAMMVYEQRQLHAQGLPHRGTNPEQAPGPGQQHVLLRQDDTNSRASPARACESEQESCQRQQQQQAPHDGLGHGMSSHLPYHPAQPRHRVPPVKWKGAIALGQNGAVEKLLRTGRLQAERMQSCGSSRSSITDLKNTWIPLVFPLLEAVPDLKDLIPEVGLLTFEDERELASMVDFARRQGWYADRVSSGVACGKSALIFNDGYLAHQEMSVYVLTHKSQWAQETFLDQLQDMQKQLFLADKAFLLLFRLGPPKRPNATMPPRSTGVRSGPNAVGHVAAPGVRKAPVTNSTGPTAAAGSTAIAMRQAPGMELPSSLCPGSSECILGTGAPAAASGSMPGGVAATVAVPPQAEV</sequence>
<dbReference type="EMBL" id="BNCP01000014">
    <property type="protein sequence ID" value="GIL78719.1"/>
    <property type="molecule type" value="Genomic_DNA"/>
</dbReference>
<dbReference type="OrthoDB" id="10370099at2759"/>
<protein>
    <submittedName>
        <fullName evidence="4">Uncharacterized protein</fullName>
    </submittedName>
</protein>
<feature type="coiled-coil region" evidence="1">
    <location>
        <begin position="182"/>
        <end position="209"/>
    </location>
</feature>
<dbReference type="AlphaFoldDB" id="A0A8J4D5C3"/>
<name>A0A8J4D5C3_9CHLO</name>
<evidence type="ECO:0000313" key="6">
    <source>
        <dbReference type="Proteomes" id="UP000747110"/>
    </source>
</evidence>
<keyword evidence="1" id="KW-0175">Coiled coil</keyword>
<evidence type="ECO:0000313" key="5">
    <source>
        <dbReference type="Proteomes" id="UP000722791"/>
    </source>
</evidence>
<dbReference type="EMBL" id="BNCQ01000001">
    <property type="protein sequence ID" value="GIL94045.1"/>
    <property type="molecule type" value="Genomic_DNA"/>
</dbReference>
<evidence type="ECO:0000256" key="2">
    <source>
        <dbReference type="SAM" id="MobiDB-lite"/>
    </source>
</evidence>
<comment type="caution">
    <text evidence="4">The sequence shown here is derived from an EMBL/GenBank/DDBJ whole genome shotgun (WGS) entry which is preliminary data.</text>
</comment>
<evidence type="ECO:0000313" key="4">
    <source>
        <dbReference type="EMBL" id="GIL94045.1"/>
    </source>
</evidence>
<dbReference type="Proteomes" id="UP000747110">
    <property type="component" value="Unassembled WGS sequence"/>
</dbReference>
<dbReference type="Proteomes" id="UP000722791">
    <property type="component" value="Unassembled WGS sequence"/>
</dbReference>
<accession>A0A8J4D5C3</accession>
<proteinExistence type="predicted"/>
<feature type="region of interest" description="Disordered" evidence="2">
    <location>
        <begin position="471"/>
        <end position="520"/>
    </location>
</feature>
<feature type="compositionally biased region" description="Low complexity" evidence="2">
    <location>
        <begin position="487"/>
        <end position="496"/>
    </location>
</feature>